<dbReference type="RefSeq" id="WP_093990295.1">
    <property type="nucleotide sequence ID" value="NZ_FXZK01000001.1"/>
</dbReference>
<evidence type="ECO:0000256" key="1">
    <source>
        <dbReference type="SAM" id="Phobius"/>
    </source>
</evidence>
<accession>A0A238L9J2</accession>
<protein>
    <recommendedName>
        <fullName evidence="5">PEP-CTERM protein-sorting domain-containing protein</fullName>
    </recommendedName>
</protein>
<sequence length="207" mass="21049">MKPFTIAAGIAAMFFATSAGAATLDFMTTANGAETGIANGDSLVMDGVTVTFEATGTSGEAAAYLDSGDAGLGVCSNWTATAAVNDNECAPSSDDNITAGETVTLTLDGSYDLSDLVFRDDGHVPLASDSLTLLFGVNGAALTEYTFDELAAESFAGVTEFTFAYGGSDAHQFYVQAATVVAAVPLPASILLLGGALATLRRRRKSA</sequence>
<keyword evidence="1" id="KW-0472">Membrane</keyword>
<dbReference type="AlphaFoldDB" id="A0A238L9J2"/>
<evidence type="ECO:0000256" key="2">
    <source>
        <dbReference type="SAM" id="SignalP"/>
    </source>
</evidence>
<feature type="signal peptide" evidence="2">
    <location>
        <begin position="1"/>
        <end position="21"/>
    </location>
</feature>
<proteinExistence type="predicted"/>
<keyword evidence="2" id="KW-0732">Signal</keyword>
<keyword evidence="1" id="KW-0812">Transmembrane</keyword>
<reference evidence="3 4" key="1">
    <citation type="submission" date="2017-05" db="EMBL/GenBank/DDBJ databases">
        <authorList>
            <person name="Song R."/>
            <person name="Chenine A.L."/>
            <person name="Ruprecht R.M."/>
        </authorList>
    </citation>
    <scope>NUCLEOTIDE SEQUENCE [LARGE SCALE GENOMIC DNA]</scope>
    <source>
        <strain evidence="3 4">CECT 8899</strain>
    </source>
</reference>
<evidence type="ECO:0008006" key="5">
    <source>
        <dbReference type="Google" id="ProtNLM"/>
    </source>
</evidence>
<feature type="transmembrane region" description="Helical" evidence="1">
    <location>
        <begin position="173"/>
        <end position="200"/>
    </location>
</feature>
<gene>
    <name evidence="3" type="ORF">LOM8899_00196</name>
</gene>
<dbReference type="Proteomes" id="UP000201613">
    <property type="component" value="Unassembled WGS sequence"/>
</dbReference>
<feature type="chain" id="PRO_5012737464" description="PEP-CTERM protein-sorting domain-containing protein" evidence="2">
    <location>
        <begin position="22"/>
        <end position="207"/>
    </location>
</feature>
<keyword evidence="1" id="KW-1133">Transmembrane helix</keyword>
<keyword evidence="4" id="KW-1185">Reference proteome</keyword>
<evidence type="ECO:0000313" key="4">
    <source>
        <dbReference type="Proteomes" id="UP000201613"/>
    </source>
</evidence>
<dbReference type="OrthoDB" id="7875109at2"/>
<dbReference type="EMBL" id="FXZK01000001">
    <property type="protein sequence ID" value="SMY06075.1"/>
    <property type="molecule type" value="Genomic_DNA"/>
</dbReference>
<organism evidence="3 4">
    <name type="scientific">Flavimaricola marinus</name>
    <dbReference type="NCBI Taxonomy" id="1819565"/>
    <lineage>
        <taxon>Bacteria</taxon>
        <taxon>Pseudomonadati</taxon>
        <taxon>Pseudomonadota</taxon>
        <taxon>Alphaproteobacteria</taxon>
        <taxon>Rhodobacterales</taxon>
        <taxon>Paracoccaceae</taxon>
        <taxon>Flavimaricola</taxon>
    </lineage>
</organism>
<evidence type="ECO:0000313" key="3">
    <source>
        <dbReference type="EMBL" id="SMY06075.1"/>
    </source>
</evidence>
<name>A0A238L9J2_9RHOB</name>